<dbReference type="Proteomes" id="UP001328107">
    <property type="component" value="Unassembled WGS sequence"/>
</dbReference>
<feature type="non-terminal residue" evidence="7">
    <location>
        <position position="1"/>
    </location>
</feature>
<evidence type="ECO:0000256" key="2">
    <source>
        <dbReference type="ARBA" id="ARBA00022692"/>
    </source>
</evidence>
<feature type="transmembrane region" description="Helical" evidence="5">
    <location>
        <begin position="175"/>
        <end position="196"/>
    </location>
</feature>
<proteinExistence type="predicted"/>
<feature type="domain" description="G-protein coupled receptors family 1 profile" evidence="6">
    <location>
        <begin position="101"/>
        <end position="372"/>
    </location>
</feature>
<dbReference type="AlphaFoldDB" id="A0AAN5ICX6"/>
<dbReference type="PANTHER" id="PTHR46641">
    <property type="entry name" value="FMRFAMIDE RECEPTOR-RELATED"/>
    <property type="match status" value="1"/>
</dbReference>
<reference evidence="8" key="1">
    <citation type="submission" date="2022-10" db="EMBL/GenBank/DDBJ databases">
        <title>Genome assembly of Pristionchus species.</title>
        <authorList>
            <person name="Yoshida K."/>
            <person name="Sommer R.J."/>
        </authorList>
    </citation>
    <scope>NUCLEOTIDE SEQUENCE [LARGE SCALE GENOMIC DNA]</scope>
    <source>
        <strain evidence="8">RS5460</strain>
    </source>
</reference>
<evidence type="ECO:0000256" key="1">
    <source>
        <dbReference type="ARBA" id="ARBA00004370"/>
    </source>
</evidence>
<organism evidence="7 8">
    <name type="scientific">Pristionchus mayeri</name>
    <dbReference type="NCBI Taxonomy" id="1317129"/>
    <lineage>
        <taxon>Eukaryota</taxon>
        <taxon>Metazoa</taxon>
        <taxon>Ecdysozoa</taxon>
        <taxon>Nematoda</taxon>
        <taxon>Chromadorea</taxon>
        <taxon>Rhabditida</taxon>
        <taxon>Rhabditina</taxon>
        <taxon>Diplogasteromorpha</taxon>
        <taxon>Diplogasteroidea</taxon>
        <taxon>Neodiplogasteridae</taxon>
        <taxon>Pristionchus</taxon>
    </lineage>
</organism>
<feature type="transmembrane region" description="Helical" evidence="5">
    <location>
        <begin position="270"/>
        <end position="293"/>
    </location>
</feature>
<name>A0AAN5ICX6_9BILA</name>
<feature type="transmembrane region" description="Helical" evidence="5">
    <location>
        <begin position="357"/>
        <end position="375"/>
    </location>
</feature>
<feature type="transmembrane region" description="Helical" evidence="5">
    <location>
        <begin position="86"/>
        <end position="109"/>
    </location>
</feature>
<dbReference type="PANTHER" id="PTHR46641:SF18">
    <property type="entry name" value="G-PROTEIN COUPLED RECEPTORS FAMILY 1 PROFILE DOMAIN-CONTAINING PROTEIN"/>
    <property type="match status" value="1"/>
</dbReference>
<sequence>LNVFFSMPIMMDNNSDPANLINNLFQQCADSGHPMVSLNLCVRLLRNMKNFTELEIPRCNESETYPRVIHNEETYYMPCAATEISILRWVFPLLMMLCTGGNVLALLIYRMSYFDGSSSVHFLRAKALANLIFVNSRLFEVIHAWTEPASETFEPFYWYSRSYIMAISNISGTMATWLTLLVTIETVMCIIMPFTFRQYCTVKMTWTMLAITFFFSCCLNLSLIPVQIIRNAYMSFISYTGEDSSVPCWYTTEFFYADRDPDMHIVQTTVYWTTMFAVVMLPTVAMLVCSIIIVRQFSLKAMGETFSQRRKCVIRMTVSTTLSHLLLEGPAVITYSFAALTSGQGVDYLWCVVNHAINLASAVNATIPFFVFLLCSEQFRHMTCVYIKAHMERDKDRRQHILSQAGVRYSARSVTRAIEQHDRSTIESKFMPAAHL</sequence>
<evidence type="ECO:0000313" key="8">
    <source>
        <dbReference type="Proteomes" id="UP001328107"/>
    </source>
</evidence>
<keyword evidence="3 5" id="KW-1133">Transmembrane helix</keyword>
<comment type="subcellular location">
    <subcellularLocation>
        <location evidence="1">Membrane</location>
    </subcellularLocation>
</comment>
<keyword evidence="8" id="KW-1185">Reference proteome</keyword>
<dbReference type="Gene3D" id="1.20.1070.10">
    <property type="entry name" value="Rhodopsin 7-helix transmembrane proteins"/>
    <property type="match status" value="1"/>
</dbReference>
<evidence type="ECO:0000256" key="4">
    <source>
        <dbReference type="ARBA" id="ARBA00023136"/>
    </source>
</evidence>
<feature type="transmembrane region" description="Helical" evidence="5">
    <location>
        <begin position="313"/>
        <end position="337"/>
    </location>
</feature>
<keyword evidence="4 5" id="KW-0472">Membrane</keyword>
<dbReference type="SUPFAM" id="SSF81321">
    <property type="entry name" value="Family A G protein-coupled receptor-like"/>
    <property type="match status" value="1"/>
</dbReference>
<dbReference type="GO" id="GO:0016020">
    <property type="term" value="C:membrane"/>
    <property type="evidence" value="ECO:0007669"/>
    <property type="project" value="UniProtKB-SubCell"/>
</dbReference>
<dbReference type="InterPro" id="IPR017452">
    <property type="entry name" value="GPCR_Rhodpsn_7TM"/>
</dbReference>
<gene>
    <name evidence="7" type="ORF">PMAYCL1PPCAC_31813</name>
</gene>
<accession>A0AAN5ICX6</accession>
<evidence type="ECO:0000256" key="3">
    <source>
        <dbReference type="ARBA" id="ARBA00022989"/>
    </source>
</evidence>
<feature type="transmembrane region" description="Helical" evidence="5">
    <location>
        <begin position="208"/>
        <end position="229"/>
    </location>
</feature>
<protein>
    <recommendedName>
        <fullName evidence="6">G-protein coupled receptors family 1 profile domain-containing protein</fullName>
    </recommendedName>
</protein>
<dbReference type="InterPro" id="IPR052954">
    <property type="entry name" value="GPCR-Ligand_Int"/>
</dbReference>
<dbReference type="PROSITE" id="PS50262">
    <property type="entry name" value="G_PROTEIN_RECEP_F1_2"/>
    <property type="match status" value="1"/>
</dbReference>
<dbReference type="EMBL" id="BTRK01000006">
    <property type="protein sequence ID" value="GMR61618.1"/>
    <property type="molecule type" value="Genomic_DNA"/>
</dbReference>
<keyword evidence="2 5" id="KW-0812">Transmembrane</keyword>
<evidence type="ECO:0000313" key="7">
    <source>
        <dbReference type="EMBL" id="GMR61618.1"/>
    </source>
</evidence>
<comment type="caution">
    <text evidence="7">The sequence shown here is derived from an EMBL/GenBank/DDBJ whole genome shotgun (WGS) entry which is preliminary data.</text>
</comment>
<evidence type="ECO:0000259" key="6">
    <source>
        <dbReference type="PROSITE" id="PS50262"/>
    </source>
</evidence>
<evidence type="ECO:0000256" key="5">
    <source>
        <dbReference type="SAM" id="Phobius"/>
    </source>
</evidence>